<dbReference type="Proteomes" id="UP000656804">
    <property type="component" value="Unassembled WGS sequence"/>
</dbReference>
<feature type="region of interest" description="Disordered" evidence="1">
    <location>
        <begin position="65"/>
        <end position="103"/>
    </location>
</feature>
<dbReference type="Gene3D" id="3.60.10.10">
    <property type="entry name" value="Endonuclease/exonuclease/phosphatase"/>
    <property type="match status" value="1"/>
</dbReference>
<gene>
    <name evidence="2" type="ORF">ISG29_09320</name>
</gene>
<evidence type="ECO:0000256" key="1">
    <source>
        <dbReference type="SAM" id="MobiDB-lite"/>
    </source>
</evidence>
<dbReference type="AlphaFoldDB" id="A0A930UXE7"/>
<keyword evidence="3" id="KW-1185">Reference proteome</keyword>
<evidence type="ECO:0000313" key="3">
    <source>
        <dbReference type="Proteomes" id="UP000656804"/>
    </source>
</evidence>
<dbReference type="SUPFAM" id="SSF56219">
    <property type="entry name" value="DNase I-like"/>
    <property type="match status" value="1"/>
</dbReference>
<sequence>MLPPAPAPAPAGSPRRNSRRISRRTPRRAGALALLATFTTAAATALALSPVATIAEAAAVPTGCPAVAGSAASTSSSAPSATTSSTSEATPTGDSSPTPMIDPSHVQMVQANIKSGMALGDVKADLRKVYRSCPDFVSFNEVPYRQDSLLAPQGYSLWRTPGQYRGETPVAWRTDRWTAIARGTTMVSNKQGYGAGQHVMWGVRYANWVTLRSTVADQTVSVISMHVAPSSPRTDGLVKPSVTRLGMLARDLSADGPVLMGGDLNRHYPSKTYPRETLTKYGLSAIYDLAGRYVPTGDHYGATVDYVFVKPADAFHVDKMSTRELNSDHDALVADLTIPTQTTRTNTSFSTSVMLSDNTSPNNQARTSVLRRFRLAVRKAHEDSQIRLVTTDFRMRRLAKDLMRADRRGVQIRLLSGSQTPTALEQRLADAFAASGHGSWVHLGDVTSQAGTPLTTMTTGATASSRRVTMHVDRAMGPEIVNDRTLLRTSIRKVDVRAAKEAFGQYRSQERAVVG</sequence>
<evidence type="ECO:0008006" key="4">
    <source>
        <dbReference type="Google" id="ProtNLM"/>
    </source>
</evidence>
<comment type="caution">
    <text evidence="2">The sequence shown here is derived from an EMBL/GenBank/DDBJ whole genome shotgun (WGS) entry which is preliminary data.</text>
</comment>
<name>A0A930UXE7_9ACTN</name>
<reference evidence="2" key="1">
    <citation type="submission" date="2020-11" db="EMBL/GenBank/DDBJ databases">
        <title>Nocardioides sp. CBS4Y-1, whole genome shotgun sequence.</title>
        <authorList>
            <person name="Tuo L."/>
        </authorList>
    </citation>
    <scope>NUCLEOTIDE SEQUENCE</scope>
    <source>
        <strain evidence="2">CBS4Y-1</strain>
    </source>
</reference>
<feature type="region of interest" description="Disordered" evidence="1">
    <location>
        <begin position="1"/>
        <end position="26"/>
    </location>
</feature>
<accession>A0A930UXE7</accession>
<feature type="compositionally biased region" description="Low complexity" evidence="1">
    <location>
        <begin position="68"/>
        <end position="93"/>
    </location>
</feature>
<evidence type="ECO:0000313" key="2">
    <source>
        <dbReference type="EMBL" id="MBF4161891.1"/>
    </source>
</evidence>
<dbReference type="RefSeq" id="WP_194503138.1">
    <property type="nucleotide sequence ID" value="NZ_JADIVZ010000003.1"/>
</dbReference>
<feature type="compositionally biased region" description="Basic residues" evidence="1">
    <location>
        <begin position="16"/>
        <end position="26"/>
    </location>
</feature>
<protein>
    <recommendedName>
        <fullName evidence="4">Endonuclease/exonuclease/phosphatase domain-containing protein</fullName>
    </recommendedName>
</protein>
<dbReference type="EMBL" id="JADIVZ010000003">
    <property type="protein sequence ID" value="MBF4161891.1"/>
    <property type="molecule type" value="Genomic_DNA"/>
</dbReference>
<organism evidence="2 3">
    <name type="scientific">Nocardioides acrostichi</name>
    <dbReference type="NCBI Taxonomy" id="2784339"/>
    <lineage>
        <taxon>Bacteria</taxon>
        <taxon>Bacillati</taxon>
        <taxon>Actinomycetota</taxon>
        <taxon>Actinomycetes</taxon>
        <taxon>Propionibacteriales</taxon>
        <taxon>Nocardioidaceae</taxon>
        <taxon>Nocardioides</taxon>
    </lineage>
</organism>
<dbReference type="InterPro" id="IPR036691">
    <property type="entry name" value="Endo/exonu/phosph_ase_sf"/>
</dbReference>
<feature type="compositionally biased region" description="Pro residues" evidence="1">
    <location>
        <begin position="1"/>
        <end position="11"/>
    </location>
</feature>
<proteinExistence type="predicted"/>